<keyword evidence="4" id="KW-1185">Reference proteome</keyword>
<keyword evidence="2" id="KW-1277">Toxin-antitoxin system</keyword>
<evidence type="ECO:0000256" key="2">
    <source>
        <dbReference type="ARBA" id="ARBA00022649"/>
    </source>
</evidence>
<comment type="caution">
    <text evidence="3">The sequence shown here is derived from an EMBL/GenBank/DDBJ whole genome shotgun (WGS) entry which is preliminary data.</text>
</comment>
<protein>
    <submittedName>
        <fullName evidence="3">Type II toxin-antitoxin system ParD family antitoxin</fullName>
    </submittedName>
</protein>
<evidence type="ECO:0000313" key="3">
    <source>
        <dbReference type="EMBL" id="MDF0602187.1"/>
    </source>
</evidence>
<dbReference type="PANTHER" id="PTHR36582:SF2">
    <property type="entry name" value="ANTITOXIN PARD"/>
    <property type="match status" value="1"/>
</dbReference>
<dbReference type="PANTHER" id="PTHR36582">
    <property type="entry name" value="ANTITOXIN PARD"/>
    <property type="match status" value="1"/>
</dbReference>
<dbReference type="CDD" id="cd22231">
    <property type="entry name" value="RHH_NikR_HicB-like"/>
    <property type="match status" value="1"/>
</dbReference>
<dbReference type="AlphaFoldDB" id="A0AAE3NU98"/>
<evidence type="ECO:0000313" key="4">
    <source>
        <dbReference type="Proteomes" id="UP001220964"/>
    </source>
</evidence>
<name>A0AAE3NU98_9RHOB</name>
<dbReference type="InterPro" id="IPR038296">
    <property type="entry name" value="ParD_sf"/>
</dbReference>
<dbReference type="Proteomes" id="UP001220964">
    <property type="component" value="Unassembled WGS sequence"/>
</dbReference>
<organism evidence="3 4">
    <name type="scientific">Psychromarinibacter sediminicola</name>
    <dbReference type="NCBI Taxonomy" id="3033385"/>
    <lineage>
        <taxon>Bacteria</taxon>
        <taxon>Pseudomonadati</taxon>
        <taxon>Pseudomonadota</taxon>
        <taxon>Alphaproteobacteria</taxon>
        <taxon>Rhodobacterales</taxon>
        <taxon>Paracoccaceae</taxon>
        <taxon>Psychromarinibacter</taxon>
    </lineage>
</organism>
<dbReference type="EMBL" id="JARGYC010000044">
    <property type="protein sequence ID" value="MDF0602187.1"/>
    <property type="molecule type" value="Genomic_DNA"/>
</dbReference>
<sequence length="84" mass="9191">MAKNTSVTLGDHFAGFIEGQVQSGRYGSASDVVRAGLRLLEEHEARAATLRDALVAGERSGRAEPFDFDAFKARKRREGHKSET</sequence>
<accession>A0AAE3NU98</accession>
<dbReference type="Gene3D" id="6.10.10.120">
    <property type="entry name" value="Antitoxin ParD1-like"/>
    <property type="match status" value="1"/>
</dbReference>
<evidence type="ECO:0000256" key="1">
    <source>
        <dbReference type="ARBA" id="ARBA00008580"/>
    </source>
</evidence>
<dbReference type="RefSeq" id="WP_275568319.1">
    <property type="nucleotide sequence ID" value="NZ_JARGYC010000044.1"/>
</dbReference>
<dbReference type="InterPro" id="IPR010985">
    <property type="entry name" value="Ribbon_hlx_hlx"/>
</dbReference>
<reference evidence="3" key="1">
    <citation type="submission" date="2023-03" db="EMBL/GenBank/DDBJ databases">
        <title>Multiphase analysis and comparison of six strains from genera Psychromarinibacter, Lutimaribacter, and Maritimibacter, including a novel species: Psychromarinibacter sediminicola sp. nov.</title>
        <authorList>
            <person name="Wang Y.-H."/>
            <person name="Ye M.-Q."/>
            <person name="Du Z.-J."/>
        </authorList>
    </citation>
    <scope>NUCLEOTIDE SEQUENCE</scope>
    <source>
        <strain evidence="3">C21-152</strain>
    </source>
</reference>
<dbReference type="GO" id="GO:0006355">
    <property type="term" value="P:regulation of DNA-templated transcription"/>
    <property type="evidence" value="ECO:0007669"/>
    <property type="project" value="InterPro"/>
</dbReference>
<dbReference type="InterPro" id="IPR022789">
    <property type="entry name" value="ParD"/>
</dbReference>
<dbReference type="Pfam" id="PF03693">
    <property type="entry name" value="ParD_antitoxin"/>
    <property type="match status" value="1"/>
</dbReference>
<gene>
    <name evidence="3" type="ORF">P1J78_15715</name>
</gene>
<dbReference type="SUPFAM" id="SSF47598">
    <property type="entry name" value="Ribbon-helix-helix"/>
    <property type="match status" value="1"/>
</dbReference>
<comment type="similarity">
    <text evidence="1">Belongs to the ParD antitoxin family.</text>
</comment>
<dbReference type="NCBIfam" id="TIGR02606">
    <property type="entry name" value="antidote_CC2985"/>
    <property type="match status" value="1"/>
</dbReference>
<proteinExistence type="inferred from homology"/>